<dbReference type="AlphaFoldDB" id="A0A7C9ANV6"/>
<name>A0A7C9ANV6_OPUST</name>
<sequence length="128" mass="13995">MAFLQSAMPPSLVVLGVYTTLVHGNLLTGSAFSVMVTDMHCVRFGAFNLSILIRTQYSKISNSLLEGTLSVLKNQASTWWLTSSTKRIQILGQAAQGAKVRVVSPLLTPAKTLMVQALKQPEMSRLRM</sequence>
<reference evidence="1" key="2">
    <citation type="submission" date="2020-07" db="EMBL/GenBank/DDBJ databases">
        <authorList>
            <person name="Vera ALvarez R."/>
            <person name="Arias-Moreno D.M."/>
            <person name="Jimenez-Jacinto V."/>
            <person name="Jimenez-Bremont J.F."/>
            <person name="Swaminathan K."/>
            <person name="Moose S.P."/>
            <person name="Guerrero-Gonzalez M.L."/>
            <person name="Marino-Ramirez L."/>
            <person name="Landsman D."/>
            <person name="Rodriguez-Kessler M."/>
            <person name="Delgado-Sanchez P."/>
        </authorList>
    </citation>
    <scope>NUCLEOTIDE SEQUENCE</scope>
    <source>
        <tissue evidence="1">Cladode</tissue>
    </source>
</reference>
<reference evidence="1" key="1">
    <citation type="journal article" date="2013" name="J. Plant Res.">
        <title>Effect of fungi and light on seed germination of three Opuntia species from semiarid lands of central Mexico.</title>
        <authorList>
            <person name="Delgado-Sanchez P."/>
            <person name="Jimenez-Bremont J.F."/>
            <person name="Guerrero-Gonzalez Mde L."/>
            <person name="Flores J."/>
        </authorList>
    </citation>
    <scope>NUCLEOTIDE SEQUENCE</scope>
    <source>
        <tissue evidence="1">Cladode</tissue>
    </source>
</reference>
<protein>
    <submittedName>
        <fullName evidence="1">Uncharacterized protein</fullName>
    </submittedName>
</protein>
<organism evidence="1">
    <name type="scientific">Opuntia streptacantha</name>
    <name type="common">Prickly pear cactus</name>
    <name type="synonym">Opuntia cardona</name>
    <dbReference type="NCBI Taxonomy" id="393608"/>
    <lineage>
        <taxon>Eukaryota</taxon>
        <taxon>Viridiplantae</taxon>
        <taxon>Streptophyta</taxon>
        <taxon>Embryophyta</taxon>
        <taxon>Tracheophyta</taxon>
        <taxon>Spermatophyta</taxon>
        <taxon>Magnoliopsida</taxon>
        <taxon>eudicotyledons</taxon>
        <taxon>Gunneridae</taxon>
        <taxon>Pentapetalae</taxon>
        <taxon>Caryophyllales</taxon>
        <taxon>Cactineae</taxon>
        <taxon>Cactaceae</taxon>
        <taxon>Opuntioideae</taxon>
        <taxon>Opuntia</taxon>
    </lineage>
</organism>
<proteinExistence type="predicted"/>
<evidence type="ECO:0000313" key="1">
    <source>
        <dbReference type="EMBL" id="MBA4671111.1"/>
    </source>
</evidence>
<dbReference type="EMBL" id="GISG01249759">
    <property type="protein sequence ID" value="MBA4671111.1"/>
    <property type="molecule type" value="Transcribed_RNA"/>
</dbReference>
<accession>A0A7C9ANV6</accession>